<comment type="caution">
    <text evidence="1">The sequence shown here is derived from an EMBL/GenBank/DDBJ whole genome shotgun (WGS) entry which is preliminary data.</text>
</comment>
<reference evidence="1" key="1">
    <citation type="journal article" date="2022" name="bioRxiv">
        <title>Sequencing and chromosome-scale assembly of the giantPleurodeles waltlgenome.</title>
        <authorList>
            <person name="Brown T."/>
            <person name="Elewa A."/>
            <person name="Iarovenko S."/>
            <person name="Subramanian E."/>
            <person name="Araus A.J."/>
            <person name="Petzold A."/>
            <person name="Susuki M."/>
            <person name="Suzuki K.-i.T."/>
            <person name="Hayashi T."/>
            <person name="Toyoda A."/>
            <person name="Oliveira C."/>
            <person name="Osipova E."/>
            <person name="Leigh N.D."/>
            <person name="Simon A."/>
            <person name="Yun M.H."/>
        </authorList>
    </citation>
    <scope>NUCLEOTIDE SEQUENCE</scope>
    <source>
        <strain evidence="1">20211129_DDA</strain>
        <tissue evidence="1">Liver</tissue>
    </source>
</reference>
<dbReference type="Proteomes" id="UP001066276">
    <property type="component" value="Chromosome 5"/>
</dbReference>
<accession>A0AAV7RI51</accession>
<evidence type="ECO:0000313" key="1">
    <source>
        <dbReference type="EMBL" id="KAJ1152534.1"/>
    </source>
</evidence>
<proteinExistence type="predicted"/>
<evidence type="ECO:0000313" key="2">
    <source>
        <dbReference type="Proteomes" id="UP001066276"/>
    </source>
</evidence>
<keyword evidence="2" id="KW-1185">Reference proteome</keyword>
<protein>
    <submittedName>
        <fullName evidence="1">Uncharacterized protein</fullName>
    </submittedName>
</protein>
<name>A0AAV7RI51_PLEWA</name>
<dbReference type="AlphaFoldDB" id="A0AAV7RI51"/>
<gene>
    <name evidence="1" type="ORF">NDU88_005309</name>
</gene>
<organism evidence="1 2">
    <name type="scientific">Pleurodeles waltl</name>
    <name type="common">Iberian ribbed newt</name>
    <dbReference type="NCBI Taxonomy" id="8319"/>
    <lineage>
        <taxon>Eukaryota</taxon>
        <taxon>Metazoa</taxon>
        <taxon>Chordata</taxon>
        <taxon>Craniata</taxon>
        <taxon>Vertebrata</taxon>
        <taxon>Euteleostomi</taxon>
        <taxon>Amphibia</taxon>
        <taxon>Batrachia</taxon>
        <taxon>Caudata</taxon>
        <taxon>Salamandroidea</taxon>
        <taxon>Salamandridae</taxon>
        <taxon>Pleurodelinae</taxon>
        <taxon>Pleurodeles</taxon>
    </lineage>
</organism>
<sequence length="217" mass="23446">MRPHWGAPPLHALVYIKKSLSGARGRLLAQYLEDGAHVEVTPSPHFKKRGLGHQGNSPDVLPHRVREVRWAGSSKGSHCNGLQVSEAAVEDPRAWSCHHNSNTMQRPTGEAMQASSPRVTTDDLGPHNSTSNLRYAADAGRRSGTFDLNLWRGAGTTSHGGDLGSSCRHRWAVRVGPVGPALVANVVLWQNNDTGPGCLATIYNHDTMLSNFPAKPC</sequence>
<dbReference type="EMBL" id="JANPWB010000009">
    <property type="protein sequence ID" value="KAJ1152534.1"/>
    <property type="molecule type" value="Genomic_DNA"/>
</dbReference>